<keyword evidence="1" id="KW-0472">Membrane</keyword>
<keyword evidence="1" id="KW-1133">Transmembrane helix</keyword>
<gene>
    <name evidence="2" type="ORF">CFP56_038727</name>
</gene>
<name>A0AAW0J1Q7_QUESU</name>
<comment type="caution">
    <text evidence="2">The sequence shown here is derived from an EMBL/GenBank/DDBJ whole genome shotgun (WGS) entry which is preliminary data.</text>
</comment>
<reference evidence="2 3" key="1">
    <citation type="journal article" date="2018" name="Sci. Data">
        <title>The draft genome sequence of cork oak.</title>
        <authorList>
            <person name="Ramos A.M."/>
            <person name="Usie A."/>
            <person name="Barbosa P."/>
            <person name="Barros P.M."/>
            <person name="Capote T."/>
            <person name="Chaves I."/>
            <person name="Simoes F."/>
            <person name="Abreu I."/>
            <person name="Carrasquinho I."/>
            <person name="Faro C."/>
            <person name="Guimaraes J.B."/>
            <person name="Mendonca D."/>
            <person name="Nobrega F."/>
            <person name="Rodrigues L."/>
            <person name="Saibo N.J.M."/>
            <person name="Varela M.C."/>
            <person name="Egas C."/>
            <person name="Matos J."/>
            <person name="Miguel C.M."/>
            <person name="Oliveira M.M."/>
            <person name="Ricardo C.P."/>
            <person name="Goncalves S."/>
        </authorList>
    </citation>
    <scope>NUCLEOTIDE SEQUENCE [LARGE SCALE GENOMIC DNA]</scope>
    <source>
        <strain evidence="3">cv. HL8</strain>
    </source>
</reference>
<organism evidence="2 3">
    <name type="scientific">Quercus suber</name>
    <name type="common">Cork oak</name>
    <dbReference type="NCBI Taxonomy" id="58331"/>
    <lineage>
        <taxon>Eukaryota</taxon>
        <taxon>Viridiplantae</taxon>
        <taxon>Streptophyta</taxon>
        <taxon>Embryophyta</taxon>
        <taxon>Tracheophyta</taxon>
        <taxon>Spermatophyta</taxon>
        <taxon>Magnoliopsida</taxon>
        <taxon>eudicotyledons</taxon>
        <taxon>Gunneridae</taxon>
        <taxon>Pentapetalae</taxon>
        <taxon>rosids</taxon>
        <taxon>fabids</taxon>
        <taxon>Fagales</taxon>
        <taxon>Fagaceae</taxon>
        <taxon>Quercus</taxon>
    </lineage>
</organism>
<feature type="transmembrane region" description="Helical" evidence="1">
    <location>
        <begin position="47"/>
        <end position="72"/>
    </location>
</feature>
<evidence type="ECO:0000313" key="2">
    <source>
        <dbReference type="EMBL" id="KAK7820508.1"/>
    </source>
</evidence>
<proteinExistence type="predicted"/>
<keyword evidence="3" id="KW-1185">Reference proteome</keyword>
<protein>
    <submittedName>
        <fullName evidence="2">Uncharacterized protein</fullName>
    </submittedName>
</protein>
<dbReference type="EMBL" id="PKMF04000735">
    <property type="protein sequence ID" value="KAK7820508.1"/>
    <property type="molecule type" value="Genomic_DNA"/>
</dbReference>
<evidence type="ECO:0000313" key="3">
    <source>
        <dbReference type="Proteomes" id="UP000237347"/>
    </source>
</evidence>
<keyword evidence="1" id="KW-0812">Transmembrane</keyword>
<dbReference type="Proteomes" id="UP000237347">
    <property type="component" value="Unassembled WGS sequence"/>
</dbReference>
<evidence type="ECO:0000256" key="1">
    <source>
        <dbReference type="SAM" id="Phobius"/>
    </source>
</evidence>
<dbReference type="AlphaFoldDB" id="A0AAW0J1Q7"/>
<sequence length="80" mass="9032">MLYKHENQWVDLRLAKKLVNGQPQIFIRNTIVAAISPDFDTTHLHGLLFNSAGGIFLIELIVVALPVCIVTLDEVSKLRY</sequence>
<accession>A0AAW0J1Q7</accession>